<evidence type="ECO:0000313" key="3">
    <source>
        <dbReference type="Proteomes" id="UP001311232"/>
    </source>
</evidence>
<feature type="compositionally biased region" description="Polar residues" evidence="1">
    <location>
        <begin position="39"/>
        <end position="49"/>
    </location>
</feature>
<sequence length="107" mass="11693">MAIKINKRSIERERAKSHTSPPRRQGFLPLSGASPEAQFPSSSGLPASTQEKLMQLGRAHLSAKEGLRRLVEGTLFLLRTACSSLSQLLSKRTGSSVDERVHVVLVD</sequence>
<dbReference type="EMBL" id="JAHHUM010000587">
    <property type="protein sequence ID" value="KAK5619086.1"/>
    <property type="molecule type" value="Genomic_DNA"/>
</dbReference>
<proteinExistence type="predicted"/>
<accession>A0AAV9SCN9</accession>
<name>A0AAV9SCN9_9TELE</name>
<reference evidence="2 3" key="1">
    <citation type="submission" date="2021-06" db="EMBL/GenBank/DDBJ databases">
        <authorList>
            <person name="Palmer J.M."/>
        </authorList>
    </citation>
    <scope>NUCLEOTIDE SEQUENCE [LARGE SCALE GENOMIC DNA]</scope>
    <source>
        <strain evidence="2 3">MEX-2019</strain>
        <tissue evidence="2">Muscle</tissue>
    </source>
</reference>
<organism evidence="2 3">
    <name type="scientific">Crenichthys baileyi</name>
    <name type="common">White River springfish</name>
    <dbReference type="NCBI Taxonomy" id="28760"/>
    <lineage>
        <taxon>Eukaryota</taxon>
        <taxon>Metazoa</taxon>
        <taxon>Chordata</taxon>
        <taxon>Craniata</taxon>
        <taxon>Vertebrata</taxon>
        <taxon>Euteleostomi</taxon>
        <taxon>Actinopterygii</taxon>
        <taxon>Neopterygii</taxon>
        <taxon>Teleostei</taxon>
        <taxon>Neoteleostei</taxon>
        <taxon>Acanthomorphata</taxon>
        <taxon>Ovalentaria</taxon>
        <taxon>Atherinomorphae</taxon>
        <taxon>Cyprinodontiformes</taxon>
        <taxon>Goodeidae</taxon>
        <taxon>Crenichthys</taxon>
    </lineage>
</organism>
<comment type="caution">
    <text evidence="2">The sequence shown here is derived from an EMBL/GenBank/DDBJ whole genome shotgun (WGS) entry which is preliminary data.</text>
</comment>
<evidence type="ECO:0000256" key="1">
    <source>
        <dbReference type="SAM" id="MobiDB-lite"/>
    </source>
</evidence>
<gene>
    <name evidence="2" type="ORF">CRENBAI_000405</name>
</gene>
<feature type="region of interest" description="Disordered" evidence="1">
    <location>
        <begin position="1"/>
        <end position="49"/>
    </location>
</feature>
<dbReference type="AlphaFoldDB" id="A0AAV9SCN9"/>
<protein>
    <submittedName>
        <fullName evidence="2">Uncharacterized protein</fullName>
    </submittedName>
</protein>
<dbReference type="Proteomes" id="UP001311232">
    <property type="component" value="Unassembled WGS sequence"/>
</dbReference>
<keyword evidence="3" id="KW-1185">Reference proteome</keyword>
<evidence type="ECO:0000313" key="2">
    <source>
        <dbReference type="EMBL" id="KAK5619086.1"/>
    </source>
</evidence>